<protein>
    <recommendedName>
        <fullName evidence="2">non-specific serine/threonine protein kinase</fullName>
        <ecNumber evidence="2">2.7.11.1</ecNumber>
    </recommendedName>
</protein>
<dbReference type="InterPro" id="IPR008271">
    <property type="entry name" value="Ser/Thr_kinase_AS"/>
</dbReference>
<dbReference type="GO" id="GO:0005524">
    <property type="term" value="F:ATP binding"/>
    <property type="evidence" value="ECO:0007669"/>
    <property type="project" value="UniProtKB-UniRule"/>
</dbReference>
<dbReference type="AlphaFoldDB" id="G0R2B6"/>
<dbReference type="EC" id="2.7.11.1" evidence="2"/>
<keyword evidence="5 15" id="KW-0808">Transferase</keyword>
<dbReference type="OMA" id="SCCPSDV"/>
<dbReference type="FunFam" id="1.10.510.10:FF:001222">
    <property type="entry name" value="Serine/threonine-protein kinase ppk25"/>
    <property type="match status" value="1"/>
</dbReference>
<feature type="binding site" evidence="11">
    <location>
        <position position="46"/>
    </location>
    <ligand>
        <name>ATP</name>
        <dbReference type="ChEBI" id="CHEBI:30616"/>
    </ligand>
</feature>
<evidence type="ECO:0000313" key="16">
    <source>
        <dbReference type="Proteomes" id="UP000008983"/>
    </source>
</evidence>
<keyword evidence="7 15" id="KW-0418">Kinase</keyword>
<dbReference type="RefSeq" id="XP_004027737.1">
    <property type="nucleotide sequence ID" value="XM_004027688.1"/>
</dbReference>
<dbReference type="InterPro" id="IPR011009">
    <property type="entry name" value="Kinase-like_dom_sf"/>
</dbReference>
<dbReference type="GeneID" id="14904476"/>
<sequence length="249" mass="28648">MNANNQQQVQEKVIGHYIIGKSIGQGTFGKVKIGTHIETQEKVAVKILEKDKITEQADVERVAREIHILKILRHPHIIQLYEIIETSKYLYLIMEYAIGGELFDYIVTNQRVNEKESCKFMQQIISGVEYLHKLNIAHRDLKPENLLLDHEKNLRIVDFGLSNLYKKDELLKTACGSPCYAAPEMIAGQKYEGLRVDIWSSGIIMFALICGYLPFEDPNTSLLYKKIISGEFQIPKYVSDEARDLLKKY</sequence>
<dbReference type="PANTHER" id="PTHR24346">
    <property type="entry name" value="MAP/MICROTUBULE AFFINITY-REGULATING KINASE"/>
    <property type="match status" value="1"/>
</dbReference>
<comment type="similarity">
    <text evidence="12">Belongs to the protein kinase superfamily.</text>
</comment>
<dbReference type="EMBL" id="GL984250">
    <property type="protein sequence ID" value="EGR28392.1"/>
    <property type="molecule type" value="Genomic_DNA"/>
</dbReference>
<comment type="subcellular location">
    <subcellularLocation>
        <location evidence="1">Cytoplasm</location>
    </subcellularLocation>
</comment>
<feature type="domain" description="Protein kinase" evidence="14">
    <location>
        <begin position="17"/>
        <end position="249"/>
    </location>
</feature>
<evidence type="ECO:0000256" key="10">
    <source>
        <dbReference type="ARBA" id="ARBA00048679"/>
    </source>
</evidence>
<evidence type="ECO:0000256" key="12">
    <source>
        <dbReference type="RuleBase" id="RU000304"/>
    </source>
</evidence>
<dbReference type="PROSITE" id="PS00107">
    <property type="entry name" value="PROTEIN_KINASE_ATP"/>
    <property type="match status" value="1"/>
</dbReference>
<evidence type="ECO:0000256" key="5">
    <source>
        <dbReference type="ARBA" id="ARBA00022679"/>
    </source>
</evidence>
<keyword evidence="13" id="KW-0812">Transmembrane</keyword>
<comment type="catalytic activity">
    <reaction evidence="10">
        <text>L-seryl-[protein] + ATP = O-phospho-L-seryl-[protein] + ADP + H(+)</text>
        <dbReference type="Rhea" id="RHEA:17989"/>
        <dbReference type="Rhea" id="RHEA-COMP:9863"/>
        <dbReference type="Rhea" id="RHEA-COMP:11604"/>
        <dbReference type="ChEBI" id="CHEBI:15378"/>
        <dbReference type="ChEBI" id="CHEBI:29999"/>
        <dbReference type="ChEBI" id="CHEBI:30616"/>
        <dbReference type="ChEBI" id="CHEBI:83421"/>
        <dbReference type="ChEBI" id="CHEBI:456216"/>
        <dbReference type="EC" id="2.7.11.1"/>
    </reaction>
</comment>
<dbReference type="Pfam" id="PF00069">
    <property type="entry name" value="Pkinase"/>
    <property type="match status" value="1"/>
</dbReference>
<dbReference type="GO" id="GO:0004674">
    <property type="term" value="F:protein serine/threonine kinase activity"/>
    <property type="evidence" value="ECO:0007669"/>
    <property type="project" value="UniProtKB-KW"/>
</dbReference>
<name>G0R2B6_ICHMU</name>
<dbReference type="STRING" id="857967.G0R2B6"/>
<dbReference type="SUPFAM" id="SSF56112">
    <property type="entry name" value="Protein kinase-like (PK-like)"/>
    <property type="match status" value="1"/>
</dbReference>
<dbReference type="SMART" id="SM00220">
    <property type="entry name" value="S_TKc"/>
    <property type="match status" value="1"/>
</dbReference>
<dbReference type="CDD" id="cd14003">
    <property type="entry name" value="STKc_AMPK-like"/>
    <property type="match status" value="1"/>
</dbReference>
<evidence type="ECO:0000256" key="4">
    <source>
        <dbReference type="ARBA" id="ARBA00022527"/>
    </source>
</evidence>
<evidence type="ECO:0000256" key="13">
    <source>
        <dbReference type="SAM" id="Phobius"/>
    </source>
</evidence>
<dbReference type="FunFam" id="3.30.200.20:FF:000003">
    <property type="entry name" value="Non-specific serine/threonine protein kinase"/>
    <property type="match status" value="1"/>
</dbReference>
<dbReference type="InterPro" id="IPR017441">
    <property type="entry name" value="Protein_kinase_ATP_BS"/>
</dbReference>
<proteinExistence type="inferred from homology"/>
<evidence type="ECO:0000256" key="1">
    <source>
        <dbReference type="ARBA" id="ARBA00004496"/>
    </source>
</evidence>
<dbReference type="PROSITE" id="PS50011">
    <property type="entry name" value="PROTEIN_KINASE_DOM"/>
    <property type="match status" value="1"/>
</dbReference>
<dbReference type="OrthoDB" id="504170at2759"/>
<keyword evidence="13" id="KW-1133">Transmembrane helix</keyword>
<keyword evidence="16" id="KW-1185">Reference proteome</keyword>
<reference evidence="15 16" key="1">
    <citation type="submission" date="2011-07" db="EMBL/GenBank/DDBJ databases">
        <authorList>
            <person name="Coyne R."/>
            <person name="Brami D."/>
            <person name="Johnson J."/>
            <person name="Hostetler J."/>
            <person name="Hannick L."/>
            <person name="Clark T."/>
            <person name="Cassidy-Hanley D."/>
            <person name="Inman J."/>
        </authorList>
    </citation>
    <scope>NUCLEOTIDE SEQUENCE [LARGE SCALE GENOMIC DNA]</scope>
    <source>
        <strain evidence="15 16">G5</strain>
    </source>
</reference>
<keyword evidence="4 12" id="KW-0723">Serine/threonine-protein kinase</keyword>
<feature type="transmembrane region" description="Helical" evidence="13">
    <location>
        <begin position="196"/>
        <end position="215"/>
    </location>
</feature>
<dbReference type="PROSITE" id="PS00108">
    <property type="entry name" value="PROTEIN_KINASE_ST"/>
    <property type="match status" value="1"/>
</dbReference>
<evidence type="ECO:0000259" key="14">
    <source>
        <dbReference type="PROSITE" id="PS50011"/>
    </source>
</evidence>
<keyword evidence="13" id="KW-0472">Membrane</keyword>
<keyword evidence="3" id="KW-0963">Cytoplasm</keyword>
<organism evidence="15 16">
    <name type="scientific">Ichthyophthirius multifiliis</name>
    <name type="common">White spot disease agent</name>
    <name type="synonym">Ich</name>
    <dbReference type="NCBI Taxonomy" id="5932"/>
    <lineage>
        <taxon>Eukaryota</taxon>
        <taxon>Sar</taxon>
        <taxon>Alveolata</taxon>
        <taxon>Ciliophora</taxon>
        <taxon>Intramacronucleata</taxon>
        <taxon>Oligohymenophorea</taxon>
        <taxon>Hymenostomatida</taxon>
        <taxon>Ophryoglenina</taxon>
        <taxon>Ichthyophthirius</taxon>
    </lineage>
</organism>
<evidence type="ECO:0000256" key="8">
    <source>
        <dbReference type="ARBA" id="ARBA00022840"/>
    </source>
</evidence>
<evidence type="ECO:0000256" key="3">
    <source>
        <dbReference type="ARBA" id="ARBA00022490"/>
    </source>
</evidence>
<dbReference type="Proteomes" id="UP000008983">
    <property type="component" value="Unassembled WGS sequence"/>
</dbReference>
<evidence type="ECO:0000256" key="9">
    <source>
        <dbReference type="ARBA" id="ARBA00047899"/>
    </source>
</evidence>
<dbReference type="InParanoid" id="G0R2B6"/>
<keyword evidence="8 11" id="KW-0067">ATP-binding</keyword>
<keyword evidence="6 11" id="KW-0547">Nucleotide-binding</keyword>
<evidence type="ECO:0000313" key="15">
    <source>
        <dbReference type="EMBL" id="EGR28392.1"/>
    </source>
</evidence>
<dbReference type="GO" id="GO:0035556">
    <property type="term" value="P:intracellular signal transduction"/>
    <property type="evidence" value="ECO:0007669"/>
    <property type="project" value="TreeGrafter"/>
</dbReference>
<evidence type="ECO:0000256" key="11">
    <source>
        <dbReference type="PROSITE-ProRule" id="PRU10141"/>
    </source>
</evidence>
<accession>G0R2B6</accession>
<gene>
    <name evidence="15" type="ORF">IMG5_176480</name>
</gene>
<comment type="catalytic activity">
    <reaction evidence="9">
        <text>L-threonyl-[protein] + ATP = O-phospho-L-threonyl-[protein] + ADP + H(+)</text>
        <dbReference type="Rhea" id="RHEA:46608"/>
        <dbReference type="Rhea" id="RHEA-COMP:11060"/>
        <dbReference type="Rhea" id="RHEA-COMP:11605"/>
        <dbReference type="ChEBI" id="CHEBI:15378"/>
        <dbReference type="ChEBI" id="CHEBI:30013"/>
        <dbReference type="ChEBI" id="CHEBI:30616"/>
        <dbReference type="ChEBI" id="CHEBI:61977"/>
        <dbReference type="ChEBI" id="CHEBI:456216"/>
        <dbReference type="EC" id="2.7.11.1"/>
    </reaction>
</comment>
<dbReference type="GO" id="GO:0106310">
    <property type="term" value="F:protein serine kinase activity"/>
    <property type="evidence" value="ECO:0007669"/>
    <property type="project" value="RHEA"/>
</dbReference>
<dbReference type="PIRSF" id="PIRSF000654">
    <property type="entry name" value="Integrin-linked_kinase"/>
    <property type="match status" value="1"/>
</dbReference>
<evidence type="ECO:0000256" key="6">
    <source>
        <dbReference type="ARBA" id="ARBA00022741"/>
    </source>
</evidence>
<dbReference type="GO" id="GO:0005737">
    <property type="term" value="C:cytoplasm"/>
    <property type="evidence" value="ECO:0007669"/>
    <property type="project" value="UniProtKB-SubCell"/>
</dbReference>
<dbReference type="eggNOG" id="KOG0583">
    <property type="taxonomic scope" value="Eukaryota"/>
</dbReference>
<evidence type="ECO:0000256" key="7">
    <source>
        <dbReference type="ARBA" id="ARBA00022777"/>
    </source>
</evidence>
<dbReference type="InterPro" id="IPR000719">
    <property type="entry name" value="Prot_kinase_dom"/>
</dbReference>
<evidence type="ECO:0000256" key="2">
    <source>
        <dbReference type="ARBA" id="ARBA00012513"/>
    </source>
</evidence>
<dbReference type="PANTHER" id="PTHR24346:SF82">
    <property type="entry name" value="KP78A-RELATED"/>
    <property type="match status" value="1"/>
</dbReference>
<dbReference type="Gene3D" id="1.10.510.10">
    <property type="entry name" value="Transferase(Phosphotransferase) domain 1"/>
    <property type="match status" value="1"/>
</dbReference>